<dbReference type="GO" id="GO:0006270">
    <property type="term" value="P:DNA replication initiation"/>
    <property type="evidence" value="ECO:0007669"/>
    <property type="project" value="TreeGrafter"/>
</dbReference>
<dbReference type="STRING" id="1798542.A3F54_01300"/>
<dbReference type="PANTHER" id="PTHR30580:SF0">
    <property type="entry name" value="PRIMOSOMAL PROTEIN N"/>
    <property type="match status" value="1"/>
</dbReference>
<keyword evidence="3" id="KW-0238">DNA-binding</keyword>
<feature type="domain" description="Primosomal protein N' 3' DNA-binding" evidence="4">
    <location>
        <begin position="16"/>
        <end position="100"/>
    </location>
</feature>
<organism evidence="5 6">
    <name type="scientific">Candidatus Kerfeldbacteria bacterium RIFCSPHIGHO2_12_FULL_48_17</name>
    <dbReference type="NCBI Taxonomy" id="1798542"/>
    <lineage>
        <taxon>Bacteria</taxon>
        <taxon>Candidatus Kerfeldiibacteriota</taxon>
    </lineage>
</organism>
<dbReference type="GO" id="GO:0003677">
    <property type="term" value="F:DNA binding"/>
    <property type="evidence" value="ECO:0007669"/>
    <property type="project" value="UniProtKB-KW"/>
</dbReference>
<dbReference type="InterPro" id="IPR042115">
    <property type="entry name" value="PriA_3primeBD_sf"/>
</dbReference>
<dbReference type="Gene3D" id="3.40.1440.60">
    <property type="entry name" value="PriA, 3(prime) DNA-binding domain"/>
    <property type="match status" value="1"/>
</dbReference>
<keyword evidence="1" id="KW-0547">Nucleotide-binding</keyword>
<dbReference type="GO" id="GO:0006310">
    <property type="term" value="P:DNA recombination"/>
    <property type="evidence" value="ECO:0007669"/>
    <property type="project" value="TreeGrafter"/>
</dbReference>
<dbReference type="InterPro" id="IPR027417">
    <property type="entry name" value="P-loop_NTPase"/>
</dbReference>
<dbReference type="PANTHER" id="PTHR30580">
    <property type="entry name" value="PRIMOSOMAL PROTEIN N"/>
    <property type="match status" value="1"/>
</dbReference>
<evidence type="ECO:0000256" key="3">
    <source>
        <dbReference type="ARBA" id="ARBA00023125"/>
    </source>
</evidence>
<comment type="caution">
    <text evidence="5">The sequence shown here is derived from an EMBL/GenBank/DDBJ whole genome shotgun (WGS) entry which is preliminary data.</text>
</comment>
<keyword evidence="2" id="KW-0067">ATP-binding</keyword>
<proteinExistence type="predicted"/>
<evidence type="ECO:0000259" key="4">
    <source>
        <dbReference type="Pfam" id="PF17764"/>
    </source>
</evidence>
<dbReference type="InterPro" id="IPR041222">
    <property type="entry name" value="PriA_3primeBD"/>
</dbReference>
<evidence type="ECO:0000256" key="1">
    <source>
        <dbReference type="ARBA" id="ARBA00022741"/>
    </source>
</evidence>
<dbReference type="AlphaFoldDB" id="A0A1G2B0E5"/>
<dbReference type="GO" id="GO:0005524">
    <property type="term" value="F:ATP binding"/>
    <property type="evidence" value="ECO:0007669"/>
    <property type="project" value="UniProtKB-KW"/>
</dbReference>
<dbReference type="Proteomes" id="UP000176952">
    <property type="component" value="Unassembled WGS sequence"/>
</dbReference>
<dbReference type="EMBL" id="MHKD01000042">
    <property type="protein sequence ID" value="OGY81680.1"/>
    <property type="molecule type" value="Genomic_DNA"/>
</dbReference>
<evidence type="ECO:0000313" key="5">
    <source>
        <dbReference type="EMBL" id="OGY81680.1"/>
    </source>
</evidence>
<accession>A0A1G2B0E5</accession>
<evidence type="ECO:0000256" key="2">
    <source>
        <dbReference type="ARBA" id="ARBA00022840"/>
    </source>
</evidence>
<dbReference type="GO" id="GO:0043138">
    <property type="term" value="F:3'-5' DNA helicase activity"/>
    <property type="evidence" value="ECO:0007669"/>
    <property type="project" value="TreeGrafter"/>
</dbReference>
<protein>
    <recommendedName>
        <fullName evidence="4">Primosomal protein N' 3' DNA-binding domain-containing protein</fullName>
    </recommendedName>
</protein>
<dbReference type="GO" id="GO:0006302">
    <property type="term" value="P:double-strand break repair"/>
    <property type="evidence" value="ECO:0007669"/>
    <property type="project" value="TreeGrafter"/>
</dbReference>
<evidence type="ECO:0000313" key="6">
    <source>
        <dbReference type="Proteomes" id="UP000176952"/>
    </source>
</evidence>
<sequence length="555" mass="63992">MIAEIIPRLRLVRTLGFFDYRIPTDMHVSVGDIVRIPWRRSFCVGVVRKLKKTSGTKRRLKTIDRVLFSGVLDDRFLDALTWFSDFYFVSPALSLRTWLPELPRRDADVPSAPVFSQPRRASTSGSGASVRRKDISSITAAVHQALSEKAVQPFLLMYVSLQHKLAFYRGILQKSKGDILLITPSRSAAVYFAGIFADFSPRVLDRALSMRDYWAFWLSARQKNSRRRVLIGTKSALFSLPRRLSTIIIDDEDSVHHKNYDQNPRFSVHDVASYLQKKYNLRLIFTSRAPRVTTAYAADWISLAGGREKDVRITVVDMHAERMAKNYSVFSEAALGVLAKKRCFIFINRTGFARYLVCSECKHLYPYGQVVRCEHCQSTRLYTAGFGTQKIVSELAKLFPYKRLALLDRTVKENVNWEKADIVVGTEFAFERIQLADFQAGIVLGVDQMLSRPQWRAGERTYQLLTFFAAHVPEVFIQTHAPEHPIFRFVQSHDYRGFYDSELNRRKIFHYPPFARLVKVFYRDGREAAELLRDPKSDWRPPADALVDIDPDEFF</sequence>
<dbReference type="Gene3D" id="3.40.50.300">
    <property type="entry name" value="P-loop containing nucleotide triphosphate hydrolases"/>
    <property type="match status" value="1"/>
</dbReference>
<dbReference type="Pfam" id="PF17764">
    <property type="entry name" value="PriA_3primeBD"/>
    <property type="match status" value="1"/>
</dbReference>
<gene>
    <name evidence="5" type="ORF">A3F54_01300</name>
</gene>
<reference evidence="5 6" key="1">
    <citation type="journal article" date="2016" name="Nat. Commun.">
        <title>Thousands of microbial genomes shed light on interconnected biogeochemical processes in an aquifer system.</title>
        <authorList>
            <person name="Anantharaman K."/>
            <person name="Brown C.T."/>
            <person name="Hug L.A."/>
            <person name="Sharon I."/>
            <person name="Castelle C.J."/>
            <person name="Probst A.J."/>
            <person name="Thomas B.C."/>
            <person name="Singh A."/>
            <person name="Wilkins M.J."/>
            <person name="Karaoz U."/>
            <person name="Brodie E.L."/>
            <person name="Williams K.H."/>
            <person name="Hubbard S.S."/>
            <person name="Banfield J.F."/>
        </authorList>
    </citation>
    <scope>NUCLEOTIDE SEQUENCE [LARGE SCALE GENOMIC DNA]</scope>
</reference>
<name>A0A1G2B0E5_9BACT</name>